<evidence type="ECO:0000256" key="5">
    <source>
        <dbReference type="ARBA" id="ARBA00023180"/>
    </source>
</evidence>
<gene>
    <name evidence="7" type="ORF">OTI717_LOCUS911</name>
</gene>
<keyword evidence="4 6" id="KW-0732">Signal</keyword>
<feature type="chain" id="PRO_5032326730" description="Saposin A-type domain-containing protein" evidence="6">
    <location>
        <begin position="21"/>
        <end position="339"/>
    </location>
</feature>
<evidence type="ECO:0000256" key="2">
    <source>
        <dbReference type="ARBA" id="ARBA00005679"/>
    </source>
</evidence>
<dbReference type="GO" id="GO:0016671">
    <property type="term" value="F:oxidoreductase activity, acting on a sulfur group of donors, disulfide as acceptor"/>
    <property type="evidence" value="ECO:0007669"/>
    <property type="project" value="InterPro"/>
</dbReference>
<evidence type="ECO:0000256" key="1">
    <source>
        <dbReference type="ARBA" id="ARBA00004613"/>
    </source>
</evidence>
<comment type="similarity">
    <text evidence="2">Belongs to the GILT family.</text>
</comment>
<organism evidence="7 8">
    <name type="scientific">Rotaria sordida</name>
    <dbReference type="NCBI Taxonomy" id="392033"/>
    <lineage>
        <taxon>Eukaryota</taxon>
        <taxon>Metazoa</taxon>
        <taxon>Spiralia</taxon>
        <taxon>Gnathifera</taxon>
        <taxon>Rotifera</taxon>
        <taxon>Eurotatoria</taxon>
        <taxon>Bdelloidea</taxon>
        <taxon>Philodinida</taxon>
        <taxon>Philodinidae</taxon>
        <taxon>Rotaria</taxon>
    </lineage>
</organism>
<evidence type="ECO:0008006" key="9">
    <source>
        <dbReference type="Google" id="ProtNLM"/>
    </source>
</evidence>
<proteinExistence type="inferred from homology"/>
<keyword evidence="5" id="KW-0325">Glycoprotein</keyword>
<keyword evidence="3" id="KW-0964">Secreted</keyword>
<evidence type="ECO:0000313" key="7">
    <source>
        <dbReference type="EMBL" id="CAF3487362.1"/>
    </source>
</evidence>
<evidence type="ECO:0000256" key="3">
    <source>
        <dbReference type="ARBA" id="ARBA00022525"/>
    </source>
</evidence>
<evidence type="ECO:0000313" key="8">
    <source>
        <dbReference type="Proteomes" id="UP000663823"/>
    </source>
</evidence>
<accession>A0A818GBP0</accession>
<dbReference type="PANTHER" id="PTHR13234:SF8">
    <property type="entry name" value="GAMMA-INTERFERON-INDUCIBLE LYSOSOMAL THIOL REDUCTASE"/>
    <property type="match status" value="1"/>
</dbReference>
<dbReference type="Proteomes" id="UP000663823">
    <property type="component" value="Unassembled WGS sequence"/>
</dbReference>
<comment type="caution">
    <text evidence="7">The sequence shown here is derived from an EMBL/GenBank/DDBJ whole genome shotgun (WGS) entry which is preliminary data.</text>
</comment>
<feature type="signal peptide" evidence="6">
    <location>
        <begin position="1"/>
        <end position="20"/>
    </location>
</feature>
<sequence>MYVSLIFSTILVFYIHGGLAINCPKSPAKWCDNKNIAKACGVCTKVIEQCNKYVWKVRDMNDRVNLSIYYETLCPDCRQFITTQVWNAYQSILSIVNISFVPYGNAREIYRPETKLYQFYCQHGADECYGNMIHTCVIYLYPNTTDHLPFIYCTESTEGDVGTVAEQCAEKTTVDFDKVSACVQSRLGNQLQHVYAVQTDNLKPPHQYVPWVTVNGEHTEDMEQEAEKDLIGLICKTYKGSNPPAELYPIRKKQIDFHHNYFIIKQENNFQSIDNTCFIHDLFQQIIVQPSTNINYNDYLIIFQEKMNLFNDNEQYDYFDNYEHEIPVLLWFRKGYRLC</sequence>
<dbReference type="GO" id="GO:0005576">
    <property type="term" value="C:extracellular region"/>
    <property type="evidence" value="ECO:0007669"/>
    <property type="project" value="UniProtKB-SubCell"/>
</dbReference>
<protein>
    <recommendedName>
        <fullName evidence="9">Saposin A-type domain-containing protein</fullName>
    </recommendedName>
</protein>
<reference evidence="7" key="1">
    <citation type="submission" date="2021-02" db="EMBL/GenBank/DDBJ databases">
        <authorList>
            <person name="Nowell W R."/>
        </authorList>
    </citation>
    <scope>NUCLEOTIDE SEQUENCE</scope>
</reference>
<dbReference type="InterPro" id="IPR004911">
    <property type="entry name" value="Interferon-induced_GILT"/>
</dbReference>
<comment type="subcellular location">
    <subcellularLocation>
        <location evidence="1">Secreted</location>
    </subcellularLocation>
</comment>
<dbReference type="Pfam" id="PF03227">
    <property type="entry name" value="GILT"/>
    <property type="match status" value="1"/>
</dbReference>
<name>A0A818GBP0_9BILA</name>
<dbReference type="EMBL" id="CAJOAX010000034">
    <property type="protein sequence ID" value="CAF3487362.1"/>
    <property type="molecule type" value="Genomic_DNA"/>
</dbReference>
<dbReference type="PANTHER" id="PTHR13234">
    <property type="entry name" value="GAMMA-INTERFERON INDUCIBLE LYSOSOMAL THIOL REDUCTASE GILT"/>
    <property type="match status" value="1"/>
</dbReference>
<evidence type="ECO:0000256" key="4">
    <source>
        <dbReference type="ARBA" id="ARBA00022729"/>
    </source>
</evidence>
<evidence type="ECO:0000256" key="6">
    <source>
        <dbReference type="SAM" id="SignalP"/>
    </source>
</evidence>
<dbReference type="AlphaFoldDB" id="A0A818GBP0"/>